<proteinExistence type="predicted"/>
<accession>A0ABW4Q992</accession>
<evidence type="ECO:0000256" key="2">
    <source>
        <dbReference type="SAM" id="Phobius"/>
    </source>
</evidence>
<feature type="compositionally biased region" description="Polar residues" evidence="1">
    <location>
        <begin position="105"/>
        <end position="117"/>
    </location>
</feature>
<evidence type="ECO:0000256" key="1">
    <source>
        <dbReference type="SAM" id="MobiDB-lite"/>
    </source>
</evidence>
<keyword evidence="4" id="KW-1185">Reference proteome</keyword>
<gene>
    <name evidence="3" type="ORF">ACFSFX_12000</name>
</gene>
<feature type="transmembrane region" description="Helical" evidence="2">
    <location>
        <begin position="6"/>
        <end position="31"/>
    </location>
</feature>
<dbReference type="Proteomes" id="UP001597307">
    <property type="component" value="Unassembled WGS sequence"/>
</dbReference>
<sequence>MTIIGAPIALAGLLVWLTLTLATFVFSAYYIGRLLFRGNQPPVVKALFGGVILIVALHIPWLNIAVWAAMVFFGLGAQLLEIHNRKPWRRDRPESAITPPPPFAASTTVEGHAVTQA</sequence>
<dbReference type="EMBL" id="JBHUGA010000051">
    <property type="protein sequence ID" value="MFD1847314.1"/>
    <property type="molecule type" value="Genomic_DNA"/>
</dbReference>
<evidence type="ECO:0000313" key="3">
    <source>
        <dbReference type="EMBL" id="MFD1847314.1"/>
    </source>
</evidence>
<keyword evidence="2" id="KW-0812">Transmembrane</keyword>
<feature type="transmembrane region" description="Helical" evidence="2">
    <location>
        <begin position="43"/>
        <end position="59"/>
    </location>
</feature>
<name>A0ABW4Q992_9MICC</name>
<evidence type="ECO:0000313" key="4">
    <source>
        <dbReference type="Proteomes" id="UP001597307"/>
    </source>
</evidence>
<reference evidence="4" key="1">
    <citation type="journal article" date="2019" name="Int. J. Syst. Evol. Microbiol.">
        <title>The Global Catalogue of Microorganisms (GCM) 10K type strain sequencing project: providing services to taxonomists for standard genome sequencing and annotation.</title>
        <authorList>
            <consortium name="The Broad Institute Genomics Platform"/>
            <consortium name="The Broad Institute Genome Sequencing Center for Infectious Disease"/>
            <person name="Wu L."/>
            <person name="Ma J."/>
        </authorList>
    </citation>
    <scope>NUCLEOTIDE SEQUENCE [LARGE SCALE GENOMIC DNA]</scope>
    <source>
        <strain evidence="4">JCM 11496</strain>
    </source>
</reference>
<feature type="region of interest" description="Disordered" evidence="1">
    <location>
        <begin position="90"/>
        <end position="117"/>
    </location>
</feature>
<keyword evidence="2" id="KW-0472">Membrane</keyword>
<comment type="caution">
    <text evidence="3">The sequence shown here is derived from an EMBL/GenBank/DDBJ whole genome shotgun (WGS) entry which is preliminary data.</text>
</comment>
<keyword evidence="2" id="KW-1133">Transmembrane helix</keyword>
<organism evidence="3 4">
    <name type="scientific">Arthrobacter flavus</name>
    <dbReference type="NCBI Taxonomy" id="95172"/>
    <lineage>
        <taxon>Bacteria</taxon>
        <taxon>Bacillati</taxon>
        <taxon>Actinomycetota</taxon>
        <taxon>Actinomycetes</taxon>
        <taxon>Micrococcales</taxon>
        <taxon>Micrococcaceae</taxon>
        <taxon>Arthrobacter</taxon>
    </lineage>
</organism>
<dbReference type="RefSeq" id="WP_343882478.1">
    <property type="nucleotide sequence ID" value="NZ_BAAAIJ010000066.1"/>
</dbReference>
<protein>
    <submittedName>
        <fullName evidence="3">Uncharacterized protein</fullName>
    </submittedName>
</protein>